<comment type="similarity">
    <text evidence="1">Belongs to the GILT family.</text>
</comment>
<dbReference type="PANTHER" id="PTHR13234">
    <property type="entry name" value="GAMMA-INTERFERON INDUCIBLE LYSOSOMAL THIOL REDUCTASE GILT"/>
    <property type="match status" value="1"/>
</dbReference>
<reference evidence="4" key="1">
    <citation type="submission" date="2021-02" db="EMBL/GenBank/DDBJ databases">
        <authorList>
            <person name="Bekaert M."/>
        </authorList>
    </citation>
    <scope>NUCLEOTIDE SEQUENCE</scope>
    <source>
        <strain evidence="4">IoA-00</strain>
    </source>
</reference>
<dbReference type="PANTHER" id="PTHR13234:SF71">
    <property type="entry name" value="GAMMA-INTERFERON-INDUCIBLE LYSOSOMAL THIOL REDUCTASE-LIKE PROTEIN"/>
    <property type="match status" value="1"/>
</dbReference>
<accession>A0A7R8D2V6</accession>
<keyword evidence="5" id="KW-1185">Reference proteome</keyword>
<gene>
    <name evidence="4" type="ORF">LSAA_12955</name>
</gene>
<evidence type="ECO:0000313" key="4">
    <source>
        <dbReference type="EMBL" id="CAF3009243.1"/>
    </source>
</evidence>
<sequence length="333" mass="38160">MHATSNKLKHEEKHSALSLDQVYLTYIEYVEGDLWEICILLLMESEPRPIKRTEIFEEYGMPSSHSQFMWFFYFYFVLFIIFRVHHHKFDFVEMCWKISSVVGLGILTILISYGRLYLQYHTFLQVIIGALIVLACLFSASICTQQSEEESSKLQLSVYYETMCPYCRRHILEDLHPTYTQLSDILDVQLVPYGNAKSSSRPDGTGYTFSCQHGPTECLGNMVHACAIKYVKFPILMDFIACMMERSDVPVLAGKECASKLEIEWTEIEECSMSLEGEQLLFNNGEETNNLTPPKTVVPTDTLNGSQDDQEELIHNLKQKICSSYPGPKPAAC</sequence>
<dbReference type="GO" id="GO:0016671">
    <property type="term" value="F:oxidoreductase activity, acting on a sulfur group of donors, disulfide as acceptor"/>
    <property type="evidence" value="ECO:0007669"/>
    <property type="project" value="InterPro"/>
</dbReference>
<dbReference type="InterPro" id="IPR004911">
    <property type="entry name" value="Interferon-induced_GILT"/>
</dbReference>
<proteinExistence type="inferred from homology"/>
<dbReference type="Gene3D" id="1.20.144.10">
    <property type="entry name" value="Phosphatidic acid phosphatase type 2/haloperoxidase"/>
    <property type="match status" value="1"/>
</dbReference>
<organism evidence="4 5">
    <name type="scientific">Lepeophtheirus salmonis</name>
    <name type="common">Salmon louse</name>
    <name type="synonym">Caligus salmonis</name>
    <dbReference type="NCBI Taxonomy" id="72036"/>
    <lineage>
        <taxon>Eukaryota</taxon>
        <taxon>Metazoa</taxon>
        <taxon>Ecdysozoa</taxon>
        <taxon>Arthropoda</taxon>
        <taxon>Crustacea</taxon>
        <taxon>Multicrustacea</taxon>
        <taxon>Hexanauplia</taxon>
        <taxon>Copepoda</taxon>
        <taxon>Siphonostomatoida</taxon>
        <taxon>Caligidae</taxon>
        <taxon>Lepeophtheirus</taxon>
    </lineage>
</organism>
<name>A0A7R8D2V6_LEPSM</name>
<keyword evidence="2" id="KW-0325">Glycoprotein</keyword>
<dbReference type="InterPro" id="IPR000326">
    <property type="entry name" value="PAP2/HPO"/>
</dbReference>
<dbReference type="EMBL" id="HG994586">
    <property type="protein sequence ID" value="CAF3009243.1"/>
    <property type="molecule type" value="Genomic_DNA"/>
</dbReference>
<feature type="domain" description="Phosphatidic acid phosphatase type 2/haloperoxidase" evidence="3">
    <location>
        <begin position="21"/>
        <end position="141"/>
    </location>
</feature>
<dbReference type="SUPFAM" id="SSF48317">
    <property type="entry name" value="Acid phosphatase/Vanadium-dependent haloperoxidase"/>
    <property type="match status" value="1"/>
</dbReference>
<dbReference type="Pfam" id="PF01569">
    <property type="entry name" value="PAP2"/>
    <property type="match status" value="1"/>
</dbReference>
<dbReference type="InterPro" id="IPR036938">
    <property type="entry name" value="PAP2/HPO_sf"/>
</dbReference>
<protein>
    <submittedName>
        <fullName evidence="4">IFI30</fullName>
    </submittedName>
</protein>
<evidence type="ECO:0000256" key="2">
    <source>
        <dbReference type="ARBA" id="ARBA00023180"/>
    </source>
</evidence>
<dbReference type="OrthoDB" id="958254at2759"/>
<dbReference type="Proteomes" id="UP000675881">
    <property type="component" value="Chromosome 7"/>
</dbReference>
<evidence type="ECO:0000259" key="3">
    <source>
        <dbReference type="SMART" id="SM00014"/>
    </source>
</evidence>
<dbReference type="Pfam" id="PF03227">
    <property type="entry name" value="GILT"/>
    <property type="match status" value="1"/>
</dbReference>
<evidence type="ECO:0000313" key="5">
    <source>
        <dbReference type="Proteomes" id="UP000675881"/>
    </source>
</evidence>
<evidence type="ECO:0000256" key="1">
    <source>
        <dbReference type="ARBA" id="ARBA00005679"/>
    </source>
</evidence>
<dbReference type="AlphaFoldDB" id="A0A7R8D2V6"/>
<dbReference type="SMART" id="SM00014">
    <property type="entry name" value="acidPPc"/>
    <property type="match status" value="1"/>
</dbReference>